<evidence type="ECO:0000313" key="2">
    <source>
        <dbReference type="RefSeq" id="XP_055874780.1"/>
    </source>
</evidence>
<dbReference type="RefSeq" id="XP_055874780.1">
    <property type="nucleotide sequence ID" value="XM_056018805.1"/>
</dbReference>
<dbReference type="GeneID" id="129924440"/>
<name>A0A9W2ZIM0_BIOGL</name>
<dbReference type="AlphaFoldDB" id="A0A9W2ZIM0"/>
<dbReference type="PANTHER" id="PTHR34153:SF2">
    <property type="entry name" value="SI:CH211-262H13.3-RELATED"/>
    <property type="match status" value="1"/>
</dbReference>
<organism evidence="1 2">
    <name type="scientific">Biomphalaria glabrata</name>
    <name type="common">Bloodfluke planorb</name>
    <name type="synonym">Freshwater snail</name>
    <dbReference type="NCBI Taxonomy" id="6526"/>
    <lineage>
        <taxon>Eukaryota</taxon>
        <taxon>Metazoa</taxon>
        <taxon>Spiralia</taxon>
        <taxon>Lophotrochozoa</taxon>
        <taxon>Mollusca</taxon>
        <taxon>Gastropoda</taxon>
        <taxon>Heterobranchia</taxon>
        <taxon>Euthyneura</taxon>
        <taxon>Panpulmonata</taxon>
        <taxon>Hygrophila</taxon>
        <taxon>Lymnaeoidea</taxon>
        <taxon>Planorbidae</taxon>
        <taxon>Biomphalaria</taxon>
    </lineage>
</organism>
<dbReference type="OrthoDB" id="6159834at2759"/>
<accession>A0A9W2ZIM0</accession>
<gene>
    <name evidence="2" type="primary">LOC129924440</name>
</gene>
<sequence>MWAVAIFNETEEVEAVPIAWLSPCQTIVSWPPFKATKVLKCMKEQQPADKTWPTYQVRILRRYENFEEAKKGSILAQETSDLNEDISLLPLGRGARVTKKRTYSSSEEEIQPFKKMAEKAVTQLPVPPKVPKDLASGESRLENESTINILKTLVEVKHQVISLSQQVVGLADTVQQLKDVIAQQARVIASLQPPPAEENFDVNLPLSSMEEFDFHEEKLSDDIYRKFLIAKLSHFGGIHLKHTIKKILDYMMTTTLQCQFNWAGKPGWKGNGVARRGFQHCQLCLVIADSVRLTKNLERTTNEEVFSSIKIYLRNARDRQGGRRRRLETDAVGEMVWHGDSQAMGTASTSSVSLKLATAHILDNY</sequence>
<dbReference type="PANTHER" id="PTHR34153">
    <property type="entry name" value="SI:CH211-262H13.3-RELATED-RELATED"/>
    <property type="match status" value="1"/>
</dbReference>
<dbReference type="OMA" id="LATHYNW"/>
<evidence type="ECO:0000313" key="1">
    <source>
        <dbReference type="Proteomes" id="UP001165740"/>
    </source>
</evidence>
<protein>
    <submittedName>
        <fullName evidence="2">Uncharacterized protein LOC129924440 isoform X1</fullName>
    </submittedName>
</protein>
<keyword evidence="1" id="KW-1185">Reference proteome</keyword>
<proteinExistence type="predicted"/>
<reference evidence="2" key="1">
    <citation type="submission" date="2025-08" db="UniProtKB">
        <authorList>
            <consortium name="RefSeq"/>
        </authorList>
    </citation>
    <scope>IDENTIFICATION</scope>
</reference>
<dbReference type="Proteomes" id="UP001165740">
    <property type="component" value="Chromosome 2"/>
</dbReference>